<keyword evidence="4" id="KW-1185">Reference proteome</keyword>
<dbReference type="AlphaFoldDB" id="A0AA96J742"/>
<protein>
    <submittedName>
        <fullName evidence="3">SHOCT domain-containing protein</fullName>
    </submittedName>
</protein>
<dbReference type="EMBL" id="CP134879">
    <property type="protein sequence ID" value="WNM23653.1"/>
    <property type="molecule type" value="Genomic_DNA"/>
</dbReference>
<accession>A0AA96J742</accession>
<keyword evidence="2" id="KW-1133">Transmembrane helix</keyword>
<evidence type="ECO:0000313" key="4">
    <source>
        <dbReference type="Proteomes" id="UP001304125"/>
    </source>
</evidence>
<gene>
    <name evidence="3" type="ORF">RN606_09795</name>
</gene>
<keyword evidence="1" id="KW-0175">Coiled coil</keyword>
<keyword evidence="2" id="KW-0472">Membrane</keyword>
<dbReference type="Proteomes" id="UP001304125">
    <property type="component" value="Chromosome"/>
</dbReference>
<evidence type="ECO:0000256" key="1">
    <source>
        <dbReference type="SAM" id="Coils"/>
    </source>
</evidence>
<name>A0AA96J742_9MICO</name>
<proteinExistence type="predicted"/>
<feature type="transmembrane region" description="Helical" evidence="2">
    <location>
        <begin position="20"/>
        <end position="39"/>
    </location>
</feature>
<reference evidence="3 4" key="1">
    <citation type="submission" date="2023-09" db="EMBL/GenBank/DDBJ databases">
        <title>Demequina sp. a novel bacteria isolated from Capsicum annuum.</title>
        <authorList>
            <person name="Humaira Z."/>
            <person name="Lee J."/>
            <person name="Cho D."/>
        </authorList>
    </citation>
    <scope>NUCLEOTIDE SEQUENCE [LARGE SCALE GENOMIC DNA]</scope>
    <source>
        <strain evidence="3 4">OYTSA14</strain>
    </source>
</reference>
<evidence type="ECO:0000313" key="3">
    <source>
        <dbReference type="EMBL" id="WNM23653.1"/>
    </source>
</evidence>
<organism evidence="3 4">
    <name type="scientific">Demequina capsici</name>
    <dbReference type="NCBI Taxonomy" id="3075620"/>
    <lineage>
        <taxon>Bacteria</taxon>
        <taxon>Bacillati</taxon>
        <taxon>Actinomycetota</taxon>
        <taxon>Actinomycetes</taxon>
        <taxon>Micrococcales</taxon>
        <taxon>Demequinaceae</taxon>
        <taxon>Demequina</taxon>
    </lineage>
</organism>
<keyword evidence="2" id="KW-0812">Transmembrane</keyword>
<sequence length="93" mass="9989">MMGYWGPGHGYMSYGVGAGGWLMGLFLVVGLAALVYVAVRLATRDRAPKVDAPAVTQAVPAPTSARQILEDRLARGEIDAAEFRERVKALEEV</sequence>
<evidence type="ECO:0000256" key="2">
    <source>
        <dbReference type="SAM" id="Phobius"/>
    </source>
</evidence>
<feature type="coiled-coil region" evidence="1">
    <location>
        <begin position="66"/>
        <end position="93"/>
    </location>
</feature>
<dbReference type="RefSeq" id="WP_313496731.1">
    <property type="nucleotide sequence ID" value="NZ_CP134879.1"/>
</dbReference>